<dbReference type="RefSeq" id="WP_072704605.1">
    <property type="nucleotide sequence ID" value="NZ_JAFBBL010000001.1"/>
</dbReference>
<keyword evidence="1" id="KW-0678">Repressor</keyword>
<sequence>MPKLIDHDARQQEIAEAVWRLILREGVGAVSIREVAAEAGLSTGSVRHVFPSKSALLGYSMRLVHERAAERAASHVDVTEVRKSALAILCEFLPLDDLRRCEMLVNLALIAESPGDPELGAIAADAQIAFRTGCTNIVRGLSGSGLVAAGRDLSVEAARLHALVDGLAMHALVGGGDTPESAVAVLEAHIDSLA</sequence>
<dbReference type="GO" id="GO:0000976">
    <property type="term" value="F:transcription cis-regulatory region binding"/>
    <property type="evidence" value="ECO:0007669"/>
    <property type="project" value="TreeGrafter"/>
</dbReference>
<evidence type="ECO:0000256" key="3">
    <source>
        <dbReference type="ARBA" id="ARBA00023125"/>
    </source>
</evidence>
<dbReference type="PANTHER" id="PTHR30055">
    <property type="entry name" value="HTH-TYPE TRANSCRIPTIONAL REGULATOR RUTR"/>
    <property type="match status" value="1"/>
</dbReference>
<evidence type="ECO:0000259" key="6">
    <source>
        <dbReference type="PROSITE" id="PS50977"/>
    </source>
</evidence>
<evidence type="ECO:0000256" key="2">
    <source>
        <dbReference type="ARBA" id="ARBA00023015"/>
    </source>
</evidence>
<feature type="DNA-binding region" description="H-T-H motif" evidence="5">
    <location>
        <begin position="31"/>
        <end position="50"/>
    </location>
</feature>
<dbReference type="Pfam" id="PF00440">
    <property type="entry name" value="TetR_N"/>
    <property type="match status" value="1"/>
</dbReference>
<accession>A0A2X4UCY7</accession>
<keyword evidence="3 5" id="KW-0238">DNA-binding</keyword>
<dbReference type="InterPro" id="IPR009057">
    <property type="entry name" value="Homeodomain-like_sf"/>
</dbReference>
<evidence type="ECO:0000256" key="1">
    <source>
        <dbReference type="ARBA" id="ARBA00022491"/>
    </source>
</evidence>
<dbReference type="Proteomes" id="UP000249091">
    <property type="component" value="Chromosome 1"/>
</dbReference>
<feature type="domain" description="HTH tetR-type" evidence="6">
    <location>
        <begin position="8"/>
        <end position="68"/>
    </location>
</feature>
<keyword evidence="8" id="KW-1185">Reference proteome</keyword>
<dbReference type="SUPFAM" id="SSF48498">
    <property type="entry name" value="Tetracyclin repressor-like, C-terminal domain"/>
    <property type="match status" value="1"/>
</dbReference>
<dbReference type="Pfam" id="PF13977">
    <property type="entry name" value="TetR_C_6"/>
    <property type="match status" value="1"/>
</dbReference>
<evidence type="ECO:0000313" key="7">
    <source>
        <dbReference type="EMBL" id="SQI37656.1"/>
    </source>
</evidence>
<dbReference type="Gene3D" id="1.10.357.10">
    <property type="entry name" value="Tetracycline Repressor, domain 2"/>
    <property type="match status" value="1"/>
</dbReference>
<gene>
    <name evidence="7" type="ORF">NCTC10994_03702</name>
</gene>
<evidence type="ECO:0000256" key="5">
    <source>
        <dbReference type="PROSITE-ProRule" id="PRU00335"/>
    </source>
</evidence>
<dbReference type="SUPFAM" id="SSF46689">
    <property type="entry name" value="Homeodomain-like"/>
    <property type="match status" value="1"/>
</dbReference>
<dbReference type="PANTHER" id="PTHR30055:SF226">
    <property type="entry name" value="HTH-TYPE TRANSCRIPTIONAL REGULATOR PKSA"/>
    <property type="match status" value="1"/>
</dbReference>
<keyword evidence="2" id="KW-0805">Transcription regulation</keyword>
<dbReference type="InterPro" id="IPR050109">
    <property type="entry name" value="HTH-type_TetR-like_transc_reg"/>
</dbReference>
<dbReference type="InterPro" id="IPR001647">
    <property type="entry name" value="HTH_TetR"/>
</dbReference>
<dbReference type="KEGG" id="rcr:NCTC10994_03702"/>
<evidence type="ECO:0000256" key="4">
    <source>
        <dbReference type="ARBA" id="ARBA00023163"/>
    </source>
</evidence>
<evidence type="ECO:0000313" key="8">
    <source>
        <dbReference type="Proteomes" id="UP000249091"/>
    </source>
</evidence>
<dbReference type="GO" id="GO:0003700">
    <property type="term" value="F:DNA-binding transcription factor activity"/>
    <property type="evidence" value="ECO:0007669"/>
    <property type="project" value="TreeGrafter"/>
</dbReference>
<reference evidence="7 8" key="1">
    <citation type="submission" date="2018-06" db="EMBL/GenBank/DDBJ databases">
        <authorList>
            <consortium name="Pathogen Informatics"/>
            <person name="Doyle S."/>
        </authorList>
    </citation>
    <scope>NUCLEOTIDE SEQUENCE [LARGE SCALE GENOMIC DNA]</scope>
    <source>
        <strain evidence="7 8">NCTC10994</strain>
    </source>
</reference>
<dbReference type="InterPro" id="IPR036271">
    <property type="entry name" value="Tet_transcr_reg_TetR-rel_C_sf"/>
</dbReference>
<name>A0A2X4UCY7_9NOCA</name>
<dbReference type="STRING" id="1219011.GCA_001895045_04004"/>
<dbReference type="AlphaFoldDB" id="A0A2X4UCY7"/>
<keyword evidence="4" id="KW-0804">Transcription</keyword>
<dbReference type="PROSITE" id="PS50977">
    <property type="entry name" value="HTH_TETR_2"/>
    <property type="match status" value="1"/>
</dbReference>
<dbReference type="InterPro" id="IPR039538">
    <property type="entry name" value="BetI_C"/>
</dbReference>
<protein>
    <submittedName>
        <fullName evidence="7">TetR family transcriptional regulator</fullName>
    </submittedName>
</protein>
<proteinExistence type="predicted"/>
<dbReference type="EMBL" id="LS483468">
    <property type="protein sequence ID" value="SQI37656.1"/>
    <property type="molecule type" value="Genomic_DNA"/>
</dbReference>
<organism evidence="7 8">
    <name type="scientific">Rhodococcus coprophilus</name>
    <dbReference type="NCBI Taxonomy" id="38310"/>
    <lineage>
        <taxon>Bacteria</taxon>
        <taxon>Bacillati</taxon>
        <taxon>Actinomycetota</taxon>
        <taxon>Actinomycetes</taxon>
        <taxon>Mycobacteriales</taxon>
        <taxon>Nocardiaceae</taxon>
        <taxon>Rhodococcus</taxon>
    </lineage>
</organism>